<evidence type="ECO:0000256" key="1">
    <source>
        <dbReference type="SAM" id="MobiDB-lite"/>
    </source>
</evidence>
<feature type="compositionally biased region" description="Basic and acidic residues" evidence="1">
    <location>
        <begin position="1"/>
        <end position="20"/>
    </location>
</feature>
<reference evidence="2" key="1">
    <citation type="journal article" date="2019" name="Sci. Rep.">
        <title>Draft genome of Tanacetum cinerariifolium, the natural source of mosquito coil.</title>
        <authorList>
            <person name="Yamashiro T."/>
            <person name="Shiraishi A."/>
            <person name="Satake H."/>
            <person name="Nakayama K."/>
        </authorList>
    </citation>
    <scope>NUCLEOTIDE SEQUENCE</scope>
</reference>
<dbReference type="EMBL" id="BKCJ010536387">
    <property type="protein sequence ID" value="GFB02698.1"/>
    <property type="molecule type" value="Genomic_DNA"/>
</dbReference>
<proteinExistence type="predicted"/>
<feature type="non-terminal residue" evidence="2">
    <location>
        <position position="219"/>
    </location>
</feature>
<organism evidence="2">
    <name type="scientific">Tanacetum cinerariifolium</name>
    <name type="common">Dalmatian daisy</name>
    <name type="synonym">Chrysanthemum cinerariifolium</name>
    <dbReference type="NCBI Taxonomy" id="118510"/>
    <lineage>
        <taxon>Eukaryota</taxon>
        <taxon>Viridiplantae</taxon>
        <taxon>Streptophyta</taxon>
        <taxon>Embryophyta</taxon>
        <taxon>Tracheophyta</taxon>
        <taxon>Spermatophyta</taxon>
        <taxon>Magnoliopsida</taxon>
        <taxon>eudicotyledons</taxon>
        <taxon>Gunneridae</taxon>
        <taxon>Pentapetalae</taxon>
        <taxon>asterids</taxon>
        <taxon>campanulids</taxon>
        <taxon>Asterales</taxon>
        <taxon>Asteraceae</taxon>
        <taxon>Asteroideae</taxon>
        <taxon>Anthemideae</taxon>
        <taxon>Anthemidinae</taxon>
        <taxon>Tanacetum</taxon>
    </lineage>
</organism>
<sequence>MKRLNDLKAEQENSEQELRKLFNPATLKAQAQKWTEHEQKRPSFSEWLEVHALASKKSETSNNLLLQKKKRKRTKLTKEVFVTENIRVDGMDKNLIHPPRIMLIQEQHQTYSSQRHRQGSRRLLEDILVSWDGYQLVINRVKRLGLPSPPELATFGLTVVEKKRKRTKLTKEIFVTENIRVDGMDKNLIHPPRIMLIQGLVINEPESRIFFMNGNTDIG</sequence>
<gene>
    <name evidence="2" type="ORF">Tci_674669</name>
</gene>
<name>A0A699KSM6_TANCI</name>
<comment type="caution">
    <text evidence="2">The sequence shown here is derived from an EMBL/GenBank/DDBJ whole genome shotgun (WGS) entry which is preliminary data.</text>
</comment>
<accession>A0A699KSM6</accession>
<evidence type="ECO:0000313" key="2">
    <source>
        <dbReference type="EMBL" id="GFB02698.1"/>
    </source>
</evidence>
<feature type="region of interest" description="Disordered" evidence="1">
    <location>
        <begin position="1"/>
        <end position="22"/>
    </location>
</feature>
<protein>
    <submittedName>
        <fullName evidence="2">Uncharacterized protein</fullName>
    </submittedName>
</protein>
<dbReference type="AlphaFoldDB" id="A0A699KSM6"/>